<comment type="similarity">
    <text evidence="7">Belongs to the sulfotransferase 6 family.</text>
</comment>
<evidence type="ECO:0000256" key="6">
    <source>
        <dbReference type="ARBA" id="ARBA00023180"/>
    </source>
</evidence>
<accession>A0AAD9J702</accession>
<dbReference type="GO" id="GO:0017095">
    <property type="term" value="F:heparan sulfate 6-sulfotransferase activity"/>
    <property type="evidence" value="ECO:0007669"/>
    <property type="project" value="TreeGrafter"/>
</dbReference>
<dbReference type="EMBL" id="JAODUP010000548">
    <property type="protein sequence ID" value="KAK2147524.1"/>
    <property type="molecule type" value="Genomic_DNA"/>
</dbReference>
<evidence type="ECO:0000256" key="5">
    <source>
        <dbReference type="ARBA" id="ARBA00023136"/>
    </source>
</evidence>
<evidence type="ECO:0000256" key="1">
    <source>
        <dbReference type="ARBA" id="ARBA00004167"/>
    </source>
</evidence>
<evidence type="ECO:0000313" key="10">
    <source>
        <dbReference type="Proteomes" id="UP001208570"/>
    </source>
</evidence>
<dbReference type="Gene3D" id="3.40.50.300">
    <property type="entry name" value="P-loop containing nucleotide triphosphate hydrolases"/>
    <property type="match status" value="1"/>
</dbReference>
<comment type="subcellular location">
    <subcellularLocation>
        <location evidence="1">Membrane</location>
        <topology evidence="1">Single-pass membrane protein</topology>
    </subcellularLocation>
    <subcellularLocation>
        <location evidence="7">Membrane</location>
        <topology evidence="7">Single-pass type II membrane protein</topology>
    </subcellularLocation>
</comment>
<feature type="region of interest" description="Disordered" evidence="8">
    <location>
        <begin position="56"/>
        <end position="82"/>
    </location>
</feature>
<organism evidence="9 10">
    <name type="scientific">Paralvinella palmiformis</name>
    <dbReference type="NCBI Taxonomy" id="53620"/>
    <lineage>
        <taxon>Eukaryota</taxon>
        <taxon>Metazoa</taxon>
        <taxon>Spiralia</taxon>
        <taxon>Lophotrochozoa</taxon>
        <taxon>Annelida</taxon>
        <taxon>Polychaeta</taxon>
        <taxon>Sedentaria</taxon>
        <taxon>Canalipalpata</taxon>
        <taxon>Terebellida</taxon>
        <taxon>Terebelliformia</taxon>
        <taxon>Alvinellidae</taxon>
        <taxon>Paralvinella</taxon>
    </lineage>
</organism>
<evidence type="ECO:0000256" key="3">
    <source>
        <dbReference type="ARBA" id="ARBA00022692"/>
    </source>
</evidence>
<dbReference type="InterPro" id="IPR010635">
    <property type="entry name" value="Heparan_SO4-6-sulfoTrfase"/>
</dbReference>
<dbReference type="PANTHER" id="PTHR12812:SF0">
    <property type="entry name" value="HEPARAN-SULFATE 6-O-SULFOTRANSFERASE"/>
    <property type="match status" value="1"/>
</dbReference>
<comment type="function">
    <text evidence="7">6-O-sulfation enzyme which catalyzes the transfer of sulfate from 3'-phosphoadenosine 5'-phosphosulfate (PAPS) to position 6 of the N-sulfoglucosamine residue (GlcNS) of heparan sulfate.</text>
</comment>
<dbReference type="InterPro" id="IPR027417">
    <property type="entry name" value="P-loop_NTPase"/>
</dbReference>
<proteinExistence type="inferred from homology"/>
<keyword evidence="2 7" id="KW-0808">Transferase</keyword>
<sequence length="197" mass="22028">MTEQGSSVAFCSCSASSSGFTSTSFISVPRSDALLSPDAGGSLMVDDHVTSGVTRNKFESAVSDRATRPNRQRDHGDERSGSLRGNFLLPNFTALPIPLGYHFDPESEPDVLVFLHIQKTGGTTFERHLVSNLDSPTRCKCRQHRKKCDCRNVNNKVWTVNRHSTGWRCGLHADWTELTQCVDSMLDKIEDCHRERR</sequence>
<comment type="catalytic activity">
    <reaction evidence="7">
        <text>alpha-D-glucosaminyl-[heparan sulfate](n) + 3'-phosphoadenylyl sulfate = 6-sulfo-alpha-D-glucosaminyl-[heparan sulfate](n) + adenosine 3',5'-bisphosphate + H(+)</text>
        <dbReference type="Rhea" id="RHEA:56604"/>
        <dbReference type="Rhea" id="RHEA-COMP:9830"/>
        <dbReference type="Rhea" id="RHEA-COMP:14621"/>
        <dbReference type="ChEBI" id="CHEBI:15378"/>
        <dbReference type="ChEBI" id="CHEBI:58339"/>
        <dbReference type="ChEBI" id="CHEBI:58343"/>
        <dbReference type="ChEBI" id="CHEBI:58388"/>
        <dbReference type="ChEBI" id="CHEBI:140604"/>
    </reaction>
</comment>
<comment type="caution">
    <text evidence="9">The sequence shown here is derived from an EMBL/GenBank/DDBJ whole genome shotgun (WGS) entry which is preliminary data.</text>
</comment>
<keyword evidence="5 7" id="KW-0472">Membrane</keyword>
<name>A0AAD9J702_9ANNE</name>
<keyword evidence="3" id="KW-0812">Transmembrane</keyword>
<evidence type="ECO:0000256" key="2">
    <source>
        <dbReference type="ARBA" id="ARBA00022679"/>
    </source>
</evidence>
<keyword evidence="4" id="KW-1133">Transmembrane helix</keyword>
<reference evidence="9" key="1">
    <citation type="journal article" date="2023" name="Mol. Biol. Evol.">
        <title>Third-Generation Sequencing Reveals the Adaptive Role of the Epigenome in Three Deep-Sea Polychaetes.</title>
        <authorList>
            <person name="Perez M."/>
            <person name="Aroh O."/>
            <person name="Sun Y."/>
            <person name="Lan Y."/>
            <person name="Juniper S.K."/>
            <person name="Young C.R."/>
            <person name="Angers B."/>
            <person name="Qian P.Y."/>
        </authorList>
    </citation>
    <scope>NUCLEOTIDE SEQUENCE</scope>
    <source>
        <strain evidence="9">P08H-3</strain>
    </source>
</reference>
<dbReference type="Proteomes" id="UP001208570">
    <property type="component" value="Unassembled WGS sequence"/>
</dbReference>
<keyword evidence="6" id="KW-0325">Glycoprotein</keyword>
<feature type="compositionally biased region" description="Basic and acidic residues" evidence="8">
    <location>
        <begin position="65"/>
        <end position="81"/>
    </location>
</feature>
<evidence type="ECO:0000313" key="9">
    <source>
        <dbReference type="EMBL" id="KAK2147524.1"/>
    </source>
</evidence>
<dbReference type="GO" id="GO:0016020">
    <property type="term" value="C:membrane"/>
    <property type="evidence" value="ECO:0007669"/>
    <property type="project" value="UniProtKB-SubCell"/>
</dbReference>
<evidence type="ECO:0000256" key="4">
    <source>
        <dbReference type="ARBA" id="ARBA00022989"/>
    </source>
</evidence>
<gene>
    <name evidence="9" type="ORF">LSH36_548g00027</name>
</gene>
<evidence type="ECO:0000256" key="8">
    <source>
        <dbReference type="SAM" id="MobiDB-lite"/>
    </source>
</evidence>
<protein>
    <recommendedName>
        <fullName evidence="7">Heparan-sulfate 6-O-sulfotransferase</fullName>
        <ecNumber evidence="7">2.8.2.-</ecNumber>
    </recommendedName>
</protein>
<keyword evidence="10" id="KW-1185">Reference proteome</keyword>
<evidence type="ECO:0000256" key="7">
    <source>
        <dbReference type="RuleBase" id="RU364122"/>
    </source>
</evidence>
<keyword evidence="7" id="KW-0735">Signal-anchor</keyword>
<dbReference type="AlphaFoldDB" id="A0AAD9J702"/>
<dbReference type="EC" id="2.8.2.-" evidence="7"/>
<dbReference type="PANTHER" id="PTHR12812">
    <property type="entry name" value="HEPARAN SULFATE 6-O-SULFOTRANSFERASE 3"/>
    <property type="match status" value="1"/>
</dbReference>